<evidence type="ECO:0000256" key="2">
    <source>
        <dbReference type="HAMAP-Rule" id="MF_00460"/>
    </source>
</evidence>
<dbReference type="Gene3D" id="3.10.20.280">
    <property type="entry name" value="RnfH-like"/>
    <property type="match status" value="1"/>
</dbReference>
<comment type="caution">
    <text evidence="3">The sequence shown here is derived from an EMBL/GenBank/DDBJ whole genome shotgun (WGS) entry which is preliminary data.</text>
</comment>
<organism evidence="3 4">
    <name type="scientific">Neisseria dumasiana</name>
    <dbReference type="NCBI Taxonomy" id="1931275"/>
    <lineage>
        <taxon>Bacteria</taxon>
        <taxon>Pseudomonadati</taxon>
        <taxon>Pseudomonadota</taxon>
        <taxon>Betaproteobacteria</taxon>
        <taxon>Neisseriales</taxon>
        <taxon>Neisseriaceae</taxon>
        <taxon>Neisseria</taxon>
    </lineage>
</organism>
<dbReference type="AlphaFoldDB" id="A0A1X3DHU2"/>
<dbReference type="PANTHER" id="PTHR37483:SF1">
    <property type="entry name" value="UPF0125 PROTEIN RATB"/>
    <property type="match status" value="1"/>
</dbReference>
<dbReference type="Pfam" id="PF03658">
    <property type="entry name" value="Ub-RnfH"/>
    <property type="match status" value="1"/>
</dbReference>
<dbReference type="InterPro" id="IPR016155">
    <property type="entry name" value="Mopterin_synth/thiamin_S_b"/>
</dbReference>
<dbReference type="RefSeq" id="WP_085359702.1">
    <property type="nucleotide sequence ID" value="NZ_MTAB01000016.1"/>
</dbReference>
<name>A0A1X3DHU2_9NEIS</name>
<proteinExistence type="inferred from homology"/>
<reference evidence="4" key="1">
    <citation type="submission" date="2017-01" db="EMBL/GenBank/DDBJ databases">
        <authorList>
            <person name="Mah S.A."/>
            <person name="Swanson W.J."/>
            <person name="Moy G.W."/>
            <person name="Vacquier V.D."/>
        </authorList>
    </citation>
    <scope>NUCLEOTIDE SEQUENCE [LARGE SCALE GENOMIC DNA]</scope>
    <source>
        <strain evidence="4">124861</strain>
    </source>
</reference>
<dbReference type="Proteomes" id="UP000193303">
    <property type="component" value="Unassembled WGS sequence"/>
</dbReference>
<dbReference type="EMBL" id="MTAB01000016">
    <property type="protein sequence ID" value="OSI20366.1"/>
    <property type="molecule type" value="Genomic_DNA"/>
</dbReference>
<dbReference type="HAMAP" id="MF_00460">
    <property type="entry name" value="UPF0125_RnfH"/>
    <property type="match status" value="1"/>
</dbReference>
<evidence type="ECO:0000313" key="3">
    <source>
        <dbReference type="EMBL" id="OSI20366.1"/>
    </source>
</evidence>
<dbReference type="InterPro" id="IPR037021">
    <property type="entry name" value="RnfH_sf"/>
</dbReference>
<evidence type="ECO:0000313" key="4">
    <source>
        <dbReference type="Proteomes" id="UP000193303"/>
    </source>
</evidence>
<dbReference type="OrthoDB" id="9796575at2"/>
<dbReference type="STRING" id="1931275.BV914_07595"/>
<protein>
    <recommendedName>
        <fullName evidence="2">UPF0125 protein BV912_07945</fullName>
    </recommendedName>
</protein>
<gene>
    <name evidence="3" type="ORF">BV912_07945</name>
</gene>
<dbReference type="SUPFAM" id="SSF54285">
    <property type="entry name" value="MoaD/ThiS"/>
    <property type="match status" value="1"/>
</dbReference>
<dbReference type="InterPro" id="IPR005346">
    <property type="entry name" value="RnfH"/>
</dbReference>
<comment type="similarity">
    <text evidence="1 2">Belongs to the UPF0125 (RnfH) family.</text>
</comment>
<evidence type="ECO:0000256" key="1">
    <source>
        <dbReference type="ARBA" id="ARBA00010645"/>
    </source>
</evidence>
<dbReference type="NCBIfam" id="NF002490">
    <property type="entry name" value="PRK01777.1"/>
    <property type="match status" value="1"/>
</dbReference>
<dbReference type="PANTHER" id="PTHR37483">
    <property type="entry name" value="UPF0125 PROTEIN RATB"/>
    <property type="match status" value="1"/>
</dbReference>
<sequence>MVEIEIVYGTAERQLLQRLSVAEGTTAREAVLQSRIAEEFPEADVHNAPLGIFGKAVKDDTVLRDKDRVEVYRPLLIDPKEARRLRVRNNKEAD</sequence>
<accession>A0A1X3DHU2</accession>